<protein>
    <submittedName>
        <fullName evidence="1">Uncharacterized protein</fullName>
    </submittedName>
</protein>
<name>A0A1M5Q881_9BRAD</name>
<gene>
    <name evidence="1" type="ORF">SAMN05444169_5754</name>
</gene>
<sequence length="42" mass="4646">MADTIAREPVYLILAMTPDQGVRMKPQNLLRGLPVKHLEAAS</sequence>
<evidence type="ECO:0000313" key="2">
    <source>
        <dbReference type="Proteomes" id="UP000190675"/>
    </source>
</evidence>
<dbReference type="EMBL" id="LT670818">
    <property type="protein sequence ID" value="SHH10212.1"/>
    <property type="molecule type" value="Genomic_DNA"/>
</dbReference>
<dbReference type="Proteomes" id="UP000190675">
    <property type="component" value="Chromosome I"/>
</dbReference>
<dbReference type="AlphaFoldDB" id="A0A1M5Q881"/>
<organism evidence="1 2">
    <name type="scientific">Bradyrhizobium erythrophlei</name>
    <dbReference type="NCBI Taxonomy" id="1437360"/>
    <lineage>
        <taxon>Bacteria</taxon>
        <taxon>Pseudomonadati</taxon>
        <taxon>Pseudomonadota</taxon>
        <taxon>Alphaproteobacteria</taxon>
        <taxon>Hyphomicrobiales</taxon>
        <taxon>Nitrobacteraceae</taxon>
        <taxon>Bradyrhizobium</taxon>
    </lineage>
</organism>
<dbReference type="RefSeq" id="WP_276328800.1">
    <property type="nucleotide sequence ID" value="NZ_LT670818.1"/>
</dbReference>
<reference evidence="1 2" key="1">
    <citation type="submission" date="2016-11" db="EMBL/GenBank/DDBJ databases">
        <authorList>
            <person name="Jaros S."/>
            <person name="Januszkiewicz K."/>
            <person name="Wedrychowicz H."/>
        </authorList>
    </citation>
    <scope>NUCLEOTIDE SEQUENCE [LARGE SCALE GENOMIC DNA]</scope>
    <source>
        <strain evidence="1 2">GAS242</strain>
    </source>
</reference>
<proteinExistence type="predicted"/>
<accession>A0A1M5Q881</accession>
<evidence type="ECO:0000313" key="1">
    <source>
        <dbReference type="EMBL" id="SHH10212.1"/>
    </source>
</evidence>